<dbReference type="InterPro" id="IPR023401">
    <property type="entry name" value="ODC_N"/>
</dbReference>
<sequence length="327" mass="35872">MEPIQLISDNFIEENCDFRKLIEGLREGFSTSSIEVPLRHHHDFSNPEEKKDSTLLLMPAFQPGKDLGVKIVTVSPNNGKYNLPSIQGTYIYLDGHKGNIKAILDAKSLTGKRTAATSALASSYLSRKDASSMLMIGTGALAINLIKAHASVRPLKQVYVWGRTAEKAQMVCDALKDSPFTCEVVLTIEEVISDVAIISSATLSPTPLVFGKWLKAGQHLDLVGAYKKDMREADDEAILKSNVFLDTYQGGLKESGDILIPLTNGIITKESIKADLFELCSNNRVGRTADTEITFFKSVGHALEDLVAAAYFYEIFNLKSPKNVENV</sequence>
<reference evidence="1" key="1">
    <citation type="submission" date="2021-11" db="EMBL/GenBank/DDBJ databases">
        <title>Description of novel Flavobacterium species.</title>
        <authorList>
            <person name="Saticioglu I.B."/>
            <person name="Ay H."/>
            <person name="Altun S."/>
            <person name="Duman M."/>
        </authorList>
    </citation>
    <scope>NUCLEOTIDE SEQUENCE</scope>
    <source>
        <strain evidence="1">F-65</strain>
    </source>
</reference>
<accession>A0ABS8MNE1</accession>
<dbReference type="PIRSF" id="PIRSF001439">
    <property type="entry name" value="CryM"/>
    <property type="match status" value="1"/>
</dbReference>
<gene>
    <name evidence="1" type="ORF">LNQ49_01515</name>
</gene>
<protein>
    <submittedName>
        <fullName evidence="1">Ornithine cyclodeaminase family protein</fullName>
    </submittedName>
</protein>
<dbReference type="Pfam" id="PF02423">
    <property type="entry name" value="OCD_Mu_crystall"/>
    <property type="match status" value="1"/>
</dbReference>
<dbReference type="PANTHER" id="PTHR13812:SF19">
    <property type="entry name" value="KETIMINE REDUCTASE MU-CRYSTALLIN"/>
    <property type="match status" value="1"/>
</dbReference>
<dbReference type="InterPro" id="IPR003462">
    <property type="entry name" value="ODC_Mu_crystall"/>
</dbReference>
<name>A0ABS8MNE1_9FLAO</name>
<evidence type="ECO:0000313" key="1">
    <source>
        <dbReference type="EMBL" id="MCC9070281.1"/>
    </source>
</evidence>
<dbReference type="NCBIfam" id="NF004793">
    <property type="entry name" value="PRK06141.1"/>
    <property type="match status" value="1"/>
</dbReference>
<dbReference type="Gene3D" id="3.30.1780.10">
    <property type="entry name" value="ornithine cyclodeaminase, domain 1"/>
    <property type="match status" value="1"/>
</dbReference>
<dbReference type="SUPFAM" id="SSF51735">
    <property type="entry name" value="NAD(P)-binding Rossmann-fold domains"/>
    <property type="match status" value="1"/>
</dbReference>
<keyword evidence="2" id="KW-1185">Reference proteome</keyword>
<dbReference type="RefSeq" id="WP_229987018.1">
    <property type="nucleotide sequence ID" value="NZ_JAJJMO010000001.1"/>
</dbReference>
<dbReference type="InterPro" id="IPR036291">
    <property type="entry name" value="NAD(P)-bd_dom_sf"/>
</dbReference>
<dbReference type="Gene3D" id="3.40.50.720">
    <property type="entry name" value="NAD(P)-binding Rossmann-like Domain"/>
    <property type="match status" value="1"/>
</dbReference>
<comment type="caution">
    <text evidence="1">The sequence shown here is derived from an EMBL/GenBank/DDBJ whole genome shotgun (WGS) entry which is preliminary data.</text>
</comment>
<evidence type="ECO:0000313" key="2">
    <source>
        <dbReference type="Proteomes" id="UP001430919"/>
    </source>
</evidence>
<dbReference type="PANTHER" id="PTHR13812">
    <property type="entry name" value="KETIMINE REDUCTASE MU-CRYSTALLIN"/>
    <property type="match status" value="1"/>
</dbReference>
<dbReference type="Proteomes" id="UP001430919">
    <property type="component" value="Unassembled WGS sequence"/>
</dbReference>
<proteinExistence type="predicted"/>
<organism evidence="1 2">
    <name type="scientific">Flavobacterium pisciphilum</name>
    <dbReference type="NCBI Taxonomy" id="2893755"/>
    <lineage>
        <taxon>Bacteria</taxon>
        <taxon>Pseudomonadati</taxon>
        <taxon>Bacteroidota</taxon>
        <taxon>Flavobacteriia</taxon>
        <taxon>Flavobacteriales</taxon>
        <taxon>Flavobacteriaceae</taxon>
        <taxon>Flavobacterium</taxon>
    </lineage>
</organism>
<dbReference type="EMBL" id="JAJJMO010000001">
    <property type="protein sequence ID" value="MCC9070281.1"/>
    <property type="molecule type" value="Genomic_DNA"/>
</dbReference>